<dbReference type="GO" id="GO:0016787">
    <property type="term" value="F:hydrolase activity"/>
    <property type="evidence" value="ECO:0007669"/>
    <property type="project" value="UniProtKB-KW"/>
</dbReference>
<dbReference type="PROSITE" id="PS51257">
    <property type="entry name" value="PROKAR_LIPOPROTEIN"/>
    <property type="match status" value="1"/>
</dbReference>
<dbReference type="Pfam" id="PF00561">
    <property type="entry name" value="Abhydrolase_1"/>
    <property type="match status" value="1"/>
</dbReference>
<evidence type="ECO:0000256" key="3">
    <source>
        <dbReference type="ARBA" id="ARBA00022801"/>
    </source>
</evidence>
<feature type="domain" description="AB hydrolase-1" evidence="5">
    <location>
        <begin position="97"/>
        <end position="267"/>
    </location>
</feature>
<dbReference type="Proteomes" id="UP001612741">
    <property type="component" value="Unassembled WGS sequence"/>
</dbReference>
<dbReference type="InterPro" id="IPR013595">
    <property type="entry name" value="Pept_S33_TAP-like_C"/>
</dbReference>
<dbReference type="Gene3D" id="3.40.50.1820">
    <property type="entry name" value="alpha/beta hydrolase"/>
    <property type="match status" value="1"/>
</dbReference>
<dbReference type="RefSeq" id="WP_397083867.1">
    <property type="nucleotide sequence ID" value="NZ_JBITGY010000006.1"/>
</dbReference>
<sequence length="492" mass="51281">MKKTVTTALLLTTALTACSSATQPKPTPAAQKTAATGTVAWAPCTGLTGPDGNPLNDPSLECGKLPVPLDYGKPDGEKLDLALIRVKATGKERLGSLVFNFGGPGGSGVSTLPLVTKGFAGVNERYDLVSFDPRGVDRSAGVTCGEDMDKLLSADLADGDNESLIKEFAAACGKSNAKILPHVGTMNAAEDMDRIRQAVGDDKLNYIGMSYGTHLGGVYATKYPENVGRFVLDAGYDPAVTFKDRAVIQAKGFKLAFGNFAKDCIAQGCELGDTPEAVSATVNGLFDTLKDKPVKVGDRELTAGLAKTGVVASLYSKLAWPVLEKSVAAAKKGNGEALLAMADSYTGRKPDGSYSTMMTSVQAIACVDSAERPTDAEIAEVEKATEAINPMMKSGGLGMLCRHWPAQGTDDAKRVDATGSAPIVVVGTKGDPATPYEWAEKLTQQLKTGVLFTYEGEGHGAYLSGSPCVTKALDTYLLDGTLPKTGSTCPAV</sequence>
<accession>A0ABW7Z0B0</accession>
<gene>
    <name evidence="7" type="ORF">ACIBG2_22390</name>
</gene>
<dbReference type="Pfam" id="PF08386">
    <property type="entry name" value="Abhydrolase_4"/>
    <property type="match status" value="1"/>
</dbReference>
<dbReference type="InterPro" id="IPR051601">
    <property type="entry name" value="Serine_prot/Carboxylest_S33"/>
</dbReference>
<feature type="signal peptide" evidence="4">
    <location>
        <begin position="1"/>
        <end position="21"/>
    </location>
</feature>
<evidence type="ECO:0000256" key="1">
    <source>
        <dbReference type="ARBA" id="ARBA00010088"/>
    </source>
</evidence>
<protein>
    <submittedName>
        <fullName evidence="7">Alpha/beta hydrolase</fullName>
    </submittedName>
</protein>
<dbReference type="SUPFAM" id="SSF53474">
    <property type="entry name" value="alpha/beta-Hydrolases"/>
    <property type="match status" value="1"/>
</dbReference>
<evidence type="ECO:0000259" key="6">
    <source>
        <dbReference type="Pfam" id="PF08386"/>
    </source>
</evidence>
<feature type="chain" id="PRO_5046716788" evidence="4">
    <location>
        <begin position="22"/>
        <end position="492"/>
    </location>
</feature>
<comment type="similarity">
    <text evidence="1">Belongs to the peptidase S33 family.</text>
</comment>
<keyword evidence="8" id="KW-1185">Reference proteome</keyword>
<name>A0ABW7Z0B0_9ACTN</name>
<keyword evidence="2 4" id="KW-0732">Signal</keyword>
<dbReference type="InterPro" id="IPR029058">
    <property type="entry name" value="AB_hydrolase_fold"/>
</dbReference>
<keyword evidence="3 7" id="KW-0378">Hydrolase</keyword>
<dbReference type="EMBL" id="JBITGY010000006">
    <property type="protein sequence ID" value="MFI6500149.1"/>
    <property type="molecule type" value="Genomic_DNA"/>
</dbReference>
<evidence type="ECO:0000313" key="7">
    <source>
        <dbReference type="EMBL" id="MFI6500149.1"/>
    </source>
</evidence>
<dbReference type="PANTHER" id="PTHR43248">
    <property type="entry name" value="2-SUCCINYL-6-HYDROXY-2,4-CYCLOHEXADIENE-1-CARBOXYLATE SYNTHASE"/>
    <property type="match status" value="1"/>
</dbReference>
<evidence type="ECO:0000256" key="4">
    <source>
        <dbReference type="SAM" id="SignalP"/>
    </source>
</evidence>
<dbReference type="PANTHER" id="PTHR43248:SF29">
    <property type="entry name" value="TRIPEPTIDYL AMINOPEPTIDASE"/>
    <property type="match status" value="1"/>
</dbReference>
<feature type="domain" description="Peptidase S33 tripeptidyl aminopeptidase-like C-terminal" evidence="6">
    <location>
        <begin position="399"/>
        <end position="489"/>
    </location>
</feature>
<proteinExistence type="inferred from homology"/>
<evidence type="ECO:0000259" key="5">
    <source>
        <dbReference type="Pfam" id="PF00561"/>
    </source>
</evidence>
<reference evidence="7 8" key="1">
    <citation type="submission" date="2024-10" db="EMBL/GenBank/DDBJ databases">
        <title>The Natural Products Discovery Center: Release of the First 8490 Sequenced Strains for Exploring Actinobacteria Biosynthetic Diversity.</title>
        <authorList>
            <person name="Kalkreuter E."/>
            <person name="Kautsar S.A."/>
            <person name="Yang D."/>
            <person name="Bader C.D."/>
            <person name="Teijaro C.N."/>
            <person name="Fluegel L."/>
            <person name="Davis C.M."/>
            <person name="Simpson J.R."/>
            <person name="Lauterbach L."/>
            <person name="Steele A.D."/>
            <person name="Gui C."/>
            <person name="Meng S."/>
            <person name="Li G."/>
            <person name="Viehrig K."/>
            <person name="Ye F."/>
            <person name="Su P."/>
            <person name="Kiefer A.F."/>
            <person name="Nichols A."/>
            <person name="Cepeda A.J."/>
            <person name="Yan W."/>
            <person name="Fan B."/>
            <person name="Jiang Y."/>
            <person name="Adhikari A."/>
            <person name="Zheng C.-J."/>
            <person name="Schuster L."/>
            <person name="Cowan T.M."/>
            <person name="Smanski M.J."/>
            <person name="Chevrette M.G."/>
            <person name="De Carvalho L.P.S."/>
            <person name="Shen B."/>
        </authorList>
    </citation>
    <scope>NUCLEOTIDE SEQUENCE [LARGE SCALE GENOMIC DNA]</scope>
    <source>
        <strain evidence="7 8">NPDC050545</strain>
    </source>
</reference>
<evidence type="ECO:0000256" key="2">
    <source>
        <dbReference type="ARBA" id="ARBA00022729"/>
    </source>
</evidence>
<organism evidence="7 8">
    <name type="scientific">Nonomuraea typhae</name>
    <dbReference type="NCBI Taxonomy" id="2603600"/>
    <lineage>
        <taxon>Bacteria</taxon>
        <taxon>Bacillati</taxon>
        <taxon>Actinomycetota</taxon>
        <taxon>Actinomycetes</taxon>
        <taxon>Streptosporangiales</taxon>
        <taxon>Streptosporangiaceae</taxon>
        <taxon>Nonomuraea</taxon>
    </lineage>
</organism>
<comment type="caution">
    <text evidence="7">The sequence shown here is derived from an EMBL/GenBank/DDBJ whole genome shotgun (WGS) entry which is preliminary data.</text>
</comment>
<dbReference type="InterPro" id="IPR000073">
    <property type="entry name" value="AB_hydrolase_1"/>
</dbReference>
<evidence type="ECO:0000313" key="8">
    <source>
        <dbReference type="Proteomes" id="UP001612741"/>
    </source>
</evidence>